<dbReference type="SUPFAM" id="SSF54211">
    <property type="entry name" value="Ribosomal protein S5 domain 2-like"/>
    <property type="match status" value="1"/>
</dbReference>
<dbReference type="RefSeq" id="XP_737786.2">
    <property type="nucleotide sequence ID" value="XM_732693.2"/>
</dbReference>
<sequence length="246" mass="27740">MPPLEYINEEGYRLDGRKCDEYRLIKINMGNQNIFTDADGFAFYEIGNTKILSYIQGPTELKKSDDKCSIKCDVFLSPFNVYDKRKKKTKDNITNEISAYIRNICENIILLDLYKNSEINIFLYIIERDGGIKHAAINTCILALIDAGIAIKYFISACSVLYLQNQIIVDGNQLEINSGSPELTMVIELNTHKIILLEFDAEVPIDIFESMVQTCIDSCVNIGGVMKLTVKENAIGLLCLNNLLAN</sequence>
<dbReference type="GO" id="GO:0071051">
    <property type="term" value="P:poly(A)-dependent snoRNA 3'-end processing"/>
    <property type="evidence" value="ECO:0007669"/>
    <property type="project" value="TreeGrafter"/>
</dbReference>
<organism evidence="3 8">
    <name type="scientific">Plasmodium chabaudi chabaudi</name>
    <dbReference type="NCBI Taxonomy" id="31271"/>
    <lineage>
        <taxon>Eukaryota</taxon>
        <taxon>Sar</taxon>
        <taxon>Alveolata</taxon>
        <taxon>Apicomplexa</taxon>
        <taxon>Aconoidasida</taxon>
        <taxon>Haemosporida</taxon>
        <taxon>Plasmodiidae</taxon>
        <taxon>Plasmodium</taxon>
        <taxon>Plasmodium (Vinckeia)</taxon>
    </lineage>
</organism>
<evidence type="ECO:0000313" key="7">
    <source>
        <dbReference type="Proteomes" id="UP000195489"/>
    </source>
</evidence>
<evidence type="ECO:0000313" key="6">
    <source>
        <dbReference type="Proteomes" id="UP000071118"/>
    </source>
</evidence>
<dbReference type="InterPro" id="IPR027408">
    <property type="entry name" value="PNPase/RNase_PH_dom_sf"/>
</dbReference>
<dbReference type="GO" id="GO:0016075">
    <property type="term" value="P:rRNA catabolic process"/>
    <property type="evidence" value="ECO:0007669"/>
    <property type="project" value="TreeGrafter"/>
</dbReference>
<evidence type="ECO:0000313" key="3">
    <source>
        <dbReference type="EMBL" id="SCM02272.1"/>
    </source>
</evidence>
<keyword evidence="3" id="KW-0269">Exonuclease</keyword>
<dbReference type="GO" id="GO:0000176">
    <property type="term" value="C:nuclear exosome (RNase complex)"/>
    <property type="evidence" value="ECO:0007669"/>
    <property type="project" value="TreeGrafter"/>
</dbReference>
<evidence type="ECO:0000256" key="1">
    <source>
        <dbReference type="ARBA" id="ARBA00006678"/>
    </source>
</evidence>
<name>A0A077YHS9_PLACU</name>
<dbReference type="PANTHER" id="PTHR11953">
    <property type="entry name" value="EXOSOME COMPLEX COMPONENT"/>
    <property type="match status" value="1"/>
</dbReference>
<dbReference type="GO" id="GO:0005730">
    <property type="term" value="C:nucleolus"/>
    <property type="evidence" value="ECO:0007669"/>
    <property type="project" value="TreeGrafter"/>
</dbReference>
<evidence type="ECO:0000313" key="4">
    <source>
        <dbReference type="EMBL" id="SCM04424.1"/>
    </source>
</evidence>
<dbReference type="EMBL" id="LK022887">
    <property type="protein sequence ID" value="VTZ66512.1"/>
    <property type="molecule type" value="Genomic_DNA"/>
</dbReference>
<dbReference type="InterPro" id="IPR001247">
    <property type="entry name" value="ExoRNase_PH_dom1"/>
</dbReference>
<dbReference type="KEGG" id="pcb:PCHAS_1017600"/>
<evidence type="ECO:0000313" key="8">
    <source>
        <dbReference type="Proteomes" id="UP000507163"/>
    </source>
</evidence>
<protein>
    <submittedName>
        <fullName evidence="5">Exosome complex component RRP41, putative</fullName>
    </submittedName>
    <submittedName>
        <fullName evidence="3">Exosome complex exonuclease RRP41, putative</fullName>
    </submittedName>
</protein>
<dbReference type="Pfam" id="PF01138">
    <property type="entry name" value="RNase_PH"/>
    <property type="match status" value="1"/>
</dbReference>
<dbReference type="GO" id="GO:0003723">
    <property type="term" value="F:RNA binding"/>
    <property type="evidence" value="ECO:0007669"/>
    <property type="project" value="TreeGrafter"/>
</dbReference>
<keyword evidence="6" id="KW-1185">Reference proteome</keyword>
<dbReference type="Proteomes" id="UP000071118">
    <property type="component" value="Chromosome 10"/>
</dbReference>
<gene>
    <name evidence="3" type="primary">RRP41</name>
    <name evidence="3" type="ORF">PCHAJ_000235100</name>
    <name evidence="5" type="ORF">PCHAS_1017600</name>
    <name evidence="4" type="ORF">PCHCB_000236200</name>
</gene>
<dbReference type="GeneID" id="3490814"/>
<dbReference type="EMBL" id="LT608176">
    <property type="protein sequence ID" value="SCM02272.1"/>
    <property type="molecule type" value="Genomic_DNA"/>
</dbReference>
<dbReference type="PANTHER" id="PTHR11953:SF0">
    <property type="entry name" value="EXOSOME COMPLEX COMPONENT RRP41"/>
    <property type="match status" value="1"/>
</dbReference>
<comment type="similarity">
    <text evidence="1">Belongs to the RNase PH family.</text>
</comment>
<dbReference type="VEuPathDB" id="PlasmoDB:PCHAS_1017600"/>
<dbReference type="GO" id="GO:0034475">
    <property type="term" value="P:U4 snRNA 3'-end processing"/>
    <property type="evidence" value="ECO:0007669"/>
    <property type="project" value="TreeGrafter"/>
</dbReference>
<evidence type="ECO:0000313" key="5">
    <source>
        <dbReference type="EMBL" id="VTZ66512.1"/>
    </source>
</evidence>
<dbReference type="EMBL" id="LT608162">
    <property type="protein sequence ID" value="SCM04424.1"/>
    <property type="molecule type" value="Genomic_DNA"/>
</dbReference>
<evidence type="ECO:0000259" key="2">
    <source>
        <dbReference type="Pfam" id="PF01138"/>
    </source>
</evidence>
<dbReference type="Proteomes" id="UP000195489">
    <property type="component" value="Chromosome 10"/>
</dbReference>
<accession>A0A077YHS9</accession>
<dbReference type="OrthoDB" id="27298at2759"/>
<proteinExistence type="inferred from homology"/>
<dbReference type="AlphaFoldDB" id="A0A077YHS9"/>
<dbReference type="InterPro" id="IPR020568">
    <property type="entry name" value="Ribosomal_Su5_D2-typ_SF"/>
</dbReference>
<feature type="domain" description="Exoribonuclease phosphorolytic" evidence="2">
    <location>
        <begin position="21"/>
        <end position="149"/>
    </location>
</feature>
<dbReference type="InterPro" id="IPR036345">
    <property type="entry name" value="ExoRNase_PH_dom2_sf"/>
</dbReference>
<dbReference type="GO" id="GO:0071028">
    <property type="term" value="P:nuclear mRNA surveillance"/>
    <property type="evidence" value="ECO:0007669"/>
    <property type="project" value="TreeGrafter"/>
</dbReference>
<dbReference type="SUPFAM" id="SSF55666">
    <property type="entry name" value="Ribonuclease PH domain 2-like"/>
    <property type="match status" value="1"/>
</dbReference>
<dbReference type="Proteomes" id="UP000507163">
    <property type="component" value="Chromosome 10"/>
</dbReference>
<keyword evidence="3" id="KW-0378">Hydrolase</keyword>
<reference evidence="5 6" key="1">
    <citation type="journal article" date="2014" name="BMC Biol.">
        <title>A comprehensive evaluation of rodent malaria parasite genomes and gene expression.</title>
        <authorList>
            <person name="Otto T.D."/>
            <person name="Bohme U."/>
            <person name="Jackson A.P."/>
            <person name="Hunt M."/>
            <person name="Franke-Fayard B."/>
            <person name="Hoeijmakers W.A."/>
            <person name="Religa A.A."/>
            <person name="Robertson L."/>
            <person name="Sanders M."/>
            <person name="Ogun S.A."/>
            <person name="Cunningham D."/>
            <person name="Erhart A."/>
            <person name="Billker O."/>
            <person name="Khan S.M."/>
            <person name="Stunnenberg H.G."/>
            <person name="Langhorne J."/>
            <person name="Holder A.A."/>
            <person name="Waters A.P."/>
            <person name="Newbold C.I."/>
            <person name="Pain A."/>
            <person name="Berriman M."/>
            <person name="Janse C.J."/>
        </authorList>
    </citation>
    <scope>NUCLEOTIDE SEQUENCE [LARGE SCALE GENOMIC DNA]</scope>
    <source>
        <strain evidence="5 6">AS</strain>
    </source>
</reference>
<dbReference type="Gene3D" id="3.30.230.70">
    <property type="entry name" value="GHMP Kinase, N-terminal domain"/>
    <property type="match status" value="1"/>
</dbReference>
<reference evidence="7 8" key="3">
    <citation type="submission" date="2016-08" db="EMBL/GenBank/DDBJ databases">
        <authorList>
            <consortium name="Pathogen Informatics"/>
        </authorList>
    </citation>
    <scope>NUCLEOTIDE SEQUENCE [LARGE SCALE GENOMIC DNA]</scope>
    <source>
        <strain evidence="3 8">AJ</strain>
        <strain evidence="5">AS</strain>
        <strain evidence="4 7">CB</strain>
    </source>
</reference>
<dbReference type="GO" id="GO:0004527">
    <property type="term" value="F:exonuclease activity"/>
    <property type="evidence" value="ECO:0007669"/>
    <property type="project" value="UniProtKB-KW"/>
</dbReference>
<dbReference type="InterPro" id="IPR050080">
    <property type="entry name" value="RNase_PH"/>
</dbReference>
<dbReference type="GO" id="GO:0000177">
    <property type="term" value="C:cytoplasmic exosome (RNase complex)"/>
    <property type="evidence" value="ECO:0007669"/>
    <property type="project" value="TreeGrafter"/>
</dbReference>
<keyword evidence="3" id="KW-0540">Nuclease</keyword>
<reference evidence="5" key="2">
    <citation type="submission" date="2014-05" db="EMBL/GenBank/DDBJ databases">
        <authorList>
            <person name="Aslett M.A."/>
            <person name="De Silva N."/>
        </authorList>
    </citation>
    <scope>NUCLEOTIDE SEQUENCE</scope>
    <source>
        <strain evidence="5">AS</strain>
    </source>
</reference>